<dbReference type="Proteomes" id="UP000725002">
    <property type="component" value="Unassembled WGS sequence"/>
</dbReference>
<reference evidence="2" key="1">
    <citation type="submission" date="2020-10" db="EMBL/GenBank/DDBJ databases">
        <authorList>
            <person name="Gilroy R."/>
        </authorList>
    </citation>
    <scope>NUCLEOTIDE SEQUENCE</scope>
    <source>
        <strain evidence="2">G3-8215</strain>
    </source>
</reference>
<name>A0A940DQY3_9BACT</name>
<sequence>MKKYLLIATALVLAAACQKEPSASDFDGEYLVYTAHSEDVSDFSGYETFTVADSLLAIDGDNGSMFLNDWGKTVRNQYIDRMEELGYTYVDTGKLDSDLDQEVQGDPEADLGIQISYIVSTSYFTAFVPSTSYWWSTYPGYWYPGYWGSWGHWGYSFPVTYSYSTHSLLTEMVDLTAETGDDKPLPVVWNSFIDGNIGNNREDSARFTRAIEQSFIQSEYLGR</sequence>
<dbReference type="Gene3D" id="3.30.160.670">
    <property type="match status" value="1"/>
</dbReference>
<comment type="caution">
    <text evidence="2">The sequence shown here is derived from an EMBL/GenBank/DDBJ whole genome shotgun (WGS) entry which is preliminary data.</text>
</comment>
<feature type="domain" description="DUF4136" evidence="1">
    <location>
        <begin position="34"/>
        <end position="217"/>
    </location>
</feature>
<reference evidence="2" key="2">
    <citation type="journal article" date="2021" name="PeerJ">
        <title>Extensive microbial diversity within the chicken gut microbiome revealed by metagenomics and culture.</title>
        <authorList>
            <person name="Gilroy R."/>
            <person name="Ravi A."/>
            <person name="Getino M."/>
            <person name="Pursley I."/>
            <person name="Horton D.L."/>
            <person name="Alikhan N.F."/>
            <person name="Baker D."/>
            <person name="Gharbi K."/>
            <person name="Hall N."/>
            <person name="Watson M."/>
            <person name="Adriaenssens E.M."/>
            <person name="Foster-Nyarko E."/>
            <person name="Jarju S."/>
            <person name="Secka A."/>
            <person name="Antonio M."/>
            <person name="Oren A."/>
            <person name="Chaudhuri R.R."/>
            <person name="La Ragione R."/>
            <person name="Hildebrand F."/>
            <person name="Pallen M.J."/>
        </authorList>
    </citation>
    <scope>NUCLEOTIDE SEQUENCE</scope>
    <source>
        <strain evidence="2">G3-8215</strain>
    </source>
</reference>
<dbReference type="EMBL" id="JADILV010000021">
    <property type="protein sequence ID" value="MBO8483062.1"/>
    <property type="molecule type" value="Genomic_DNA"/>
</dbReference>
<proteinExistence type="predicted"/>
<gene>
    <name evidence="2" type="ORF">IAB75_02960</name>
</gene>
<dbReference type="PROSITE" id="PS51257">
    <property type="entry name" value="PROKAR_LIPOPROTEIN"/>
    <property type="match status" value="1"/>
</dbReference>
<dbReference type="AlphaFoldDB" id="A0A940DQY3"/>
<evidence type="ECO:0000313" key="2">
    <source>
        <dbReference type="EMBL" id="MBO8483062.1"/>
    </source>
</evidence>
<protein>
    <submittedName>
        <fullName evidence="2">DUF4136 domain-containing protein</fullName>
    </submittedName>
</protein>
<dbReference type="InterPro" id="IPR025411">
    <property type="entry name" value="DUF4136"/>
</dbReference>
<organism evidence="2 3">
    <name type="scientific">Candidatus Cryptobacteroides avicola</name>
    <dbReference type="NCBI Taxonomy" id="2840757"/>
    <lineage>
        <taxon>Bacteria</taxon>
        <taxon>Pseudomonadati</taxon>
        <taxon>Bacteroidota</taxon>
        <taxon>Bacteroidia</taxon>
        <taxon>Bacteroidales</taxon>
        <taxon>Candidatus Cryptobacteroides</taxon>
    </lineage>
</organism>
<evidence type="ECO:0000313" key="3">
    <source>
        <dbReference type="Proteomes" id="UP000725002"/>
    </source>
</evidence>
<dbReference type="Pfam" id="PF13590">
    <property type="entry name" value="DUF4136"/>
    <property type="match status" value="1"/>
</dbReference>
<accession>A0A940DQY3</accession>
<evidence type="ECO:0000259" key="1">
    <source>
        <dbReference type="Pfam" id="PF13590"/>
    </source>
</evidence>